<comment type="caution">
    <text evidence="2">The sequence shown here is derived from an EMBL/GenBank/DDBJ whole genome shotgun (WGS) entry which is preliminary data.</text>
</comment>
<name>A0A367L2Z7_9HYPO</name>
<reference evidence="2 3" key="1">
    <citation type="journal article" date="2015" name="BMC Genomics">
        <title>Insights from the genome of Ophiocordyceps polyrhachis-furcata to pathogenicity and host specificity in insect fungi.</title>
        <authorList>
            <person name="Wichadakul D."/>
            <person name="Kobmoo N."/>
            <person name="Ingsriswang S."/>
            <person name="Tangphatsornruang S."/>
            <person name="Chantasingh D."/>
            <person name="Luangsa-ard J.J."/>
            <person name="Eurwilaichitr L."/>
        </authorList>
    </citation>
    <scope>NUCLEOTIDE SEQUENCE [LARGE SCALE GENOMIC DNA]</scope>
    <source>
        <strain evidence="2 3">BCC 54312</strain>
    </source>
</reference>
<dbReference type="EMBL" id="LKCN02000018">
    <property type="protein sequence ID" value="RCI08777.1"/>
    <property type="molecule type" value="Genomic_DNA"/>
</dbReference>
<feature type="compositionally biased region" description="Low complexity" evidence="1">
    <location>
        <begin position="25"/>
        <end position="35"/>
    </location>
</feature>
<keyword evidence="3" id="KW-1185">Reference proteome</keyword>
<dbReference type="Proteomes" id="UP000253664">
    <property type="component" value="Unassembled WGS sequence"/>
</dbReference>
<protein>
    <submittedName>
        <fullName evidence="2">Uncharacterized protein</fullName>
    </submittedName>
</protein>
<evidence type="ECO:0000313" key="2">
    <source>
        <dbReference type="EMBL" id="RCI08777.1"/>
    </source>
</evidence>
<proteinExistence type="predicted"/>
<evidence type="ECO:0000313" key="3">
    <source>
        <dbReference type="Proteomes" id="UP000253664"/>
    </source>
</evidence>
<feature type="region of interest" description="Disordered" evidence="1">
    <location>
        <begin position="1"/>
        <end position="66"/>
    </location>
</feature>
<accession>A0A367L2Z7</accession>
<sequence>MVRKHDRPQRFPACRDSTQDETANTTTTTTTTTTTMKNQARTVRSGDCRTGPGTHRLPGPASTVPGGTIQYNRTTLAFSLFVSAQLRSALCKHMPSPNTTA</sequence>
<organism evidence="2 3">
    <name type="scientific">Ophiocordyceps polyrhachis-furcata BCC 54312</name>
    <dbReference type="NCBI Taxonomy" id="1330021"/>
    <lineage>
        <taxon>Eukaryota</taxon>
        <taxon>Fungi</taxon>
        <taxon>Dikarya</taxon>
        <taxon>Ascomycota</taxon>
        <taxon>Pezizomycotina</taxon>
        <taxon>Sordariomycetes</taxon>
        <taxon>Hypocreomycetidae</taxon>
        <taxon>Hypocreales</taxon>
        <taxon>Ophiocordycipitaceae</taxon>
        <taxon>Ophiocordyceps</taxon>
    </lineage>
</organism>
<evidence type="ECO:0000256" key="1">
    <source>
        <dbReference type="SAM" id="MobiDB-lite"/>
    </source>
</evidence>
<gene>
    <name evidence="2" type="ORF">L249_4892</name>
</gene>
<dbReference type="AlphaFoldDB" id="A0A367L2Z7"/>